<gene>
    <name evidence="4" type="primary">RDH_2</name>
    <name evidence="4" type="ORF">NCTC13315_01417</name>
</gene>
<comment type="similarity">
    <text evidence="1 3">Belongs to the short-chain dehydrogenases/reductases (SDR) family.</text>
</comment>
<keyword evidence="5" id="KW-1185">Reference proteome</keyword>
<dbReference type="InterPro" id="IPR051911">
    <property type="entry name" value="SDR_oxidoreductase"/>
</dbReference>
<dbReference type="PANTHER" id="PTHR43976">
    <property type="entry name" value="SHORT CHAIN DEHYDROGENASE"/>
    <property type="match status" value="1"/>
</dbReference>
<evidence type="ECO:0000313" key="5">
    <source>
        <dbReference type="Proteomes" id="UP000254968"/>
    </source>
</evidence>
<dbReference type="PRINTS" id="PR00080">
    <property type="entry name" value="SDRFAMILY"/>
</dbReference>
<evidence type="ECO:0000256" key="3">
    <source>
        <dbReference type="RuleBase" id="RU000363"/>
    </source>
</evidence>
<sequence>MNKVIVITGTSSGLGLSLAIKLAKQGHCVYATMRDLSKKGELVNASYSQDAKLFIKSLNVSDTTSINTCINEIIKEQGRIDCLVNNAGMGFIKSTELASETEIKEVIDTNFIGVVRCIKAVLPHMRKAGSGHIINISSVGGLIGQPFNEIYCASKFALEGYTESMATYIPAFFNVKFSLVEPGGITSEFANNLLARYKMEPDNNANDYEPCLQQYLSGAQKRLSKADSGDIYQTSSEVADCVVDVINNPNPPLRVRSSDWANNFCAIKTQADPDGLKLVKQINELFLS</sequence>
<dbReference type="InterPro" id="IPR020904">
    <property type="entry name" value="Sc_DH/Rdtase_CS"/>
</dbReference>
<dbReference type="CDD" id="cd05374">
    <property type="entry name" value="17beta-HSD-like_SDR_c"/>
    <property type="match status" value="1"/>
</dbReference>
<dbReference type="GO" id="GO:0004316">
    <property type="term" value="F:3-oxoacyl-[acyl-carrier-protein] reductase (NADPH) activity"/>
    <property type="evidence" value="ECO:0007669"/>
    <property type="project" value="UniProtKB-EC"/>
</dbReference>
<reference evidence="4 5" key="1">
    <citation type="submission" date="2018-06" db="EMBL/GenBank/DDBJ databases">
        <authorList>
            <consortium name="Pathogen Informatics"/>
            <person name="Doyle S."/>
        </authorList>
    </citation>
    <scope>NUCLEOTIDE SEQUENCE [LARGE SCALE GENOMIC DNA]</scope>
    <source>
        <strain evidence="4 5">NCTC13315</strain>
    </source>
</reference>
<evidence type="ECO:0000313" key="4">
    <source>
        <dbReference type="EMBL" id="STX28883.1"/>
    </source>
</evidence>
<evidence type="ECO:0000256" key="2">
    <source>
        <dbReference type="ARBA" id="ARBA00023002"/>
    </source>
</evidence>
<dbReference type="Proteomes" id="UP000254968">
    <property type="component" value="Unassembled WGS sequence"/>
</dbReference>
<keyword evidence="2 4" id="KW-0560">Oxidoreductase</keyword>
<organism evidence="4 5">
    <name type="scientific">Legionella beliardensis</name>
    <dbReference type="NCBI Taxonomy" id="91822"/>
    <lineage>
        <taxon>Bacteria</taxon>
        <taxon>Pseudomonadati</taxon>
        <taxon>Pseudomonadota</taxon>
        <taxon>Gammaproteobacteria</taxon>
        <taxon>Legionellales</taxon>
        <taxon>Legionellaceae</taxon>
        <taxon>Legionella</taxon>
    </lineage>
</organism>
<evidence type="ECO:0000256" key="1">
    <source>
        <dbReference type="ARBA" id="ARBA00006484"/>
    </source>
</evidence>
<proteinExistence type="inferred from homology"/>
<name>A0A378I1L2_9GAMM</name>
<dbReference type="Gene3D" id="3.40.50.720">
    <property type="entry name" value="NAD(P)-binding Rossmann-like Domain"/>
    <property type="match status" value="1"/>
</dbReference>
<dbReference type="PANTHER" id="PTHR43976:SF16">
    <property type="entry name" value="SHORT-CHAIN DEHYDROGENASE_REDUCTASE FAMILY PROTEIN"/>
    <property type="match status" value="1"/>
</dbReference>
<dbReference type="EC" id="1.1.1.100" evidence="4"/>
<dbReference type="RefSeq" id="WP_115302594.1">
    <property type="nucleotide sequence ID" value="NZ_CAAAHO010000001.1"/>
</dbReference>
<dbReference type="EC" id="1.1.1.-" evidence="4"/>
<dbReference type="OrthoDB" id="9775296at2"/>
<dbReference type="AlphaFoldDB" id="A0A378I1L2"/>
<dbReference type="SUPFAM" id="SSF51735">
    <property type="entry name" value="NAD(P)-binding Rossmann-fold domains"/>
    <property type="match status" value="1"/>
</dbReference>
<dbReference type="Pfam" id="PF00106">
    <property type="entry name" value="adh_short"/>
    <property type="match status" value="1"/>
</dbReference>
<dbReference type="PROSITE" id="PS00061">
    <property type="entry name" value="ADH_SHORT"/>
    <property type="match status" value="1"/>
</dbReference>
<dbReference type="InterPro" id="IPR036291">
    <property type="entry name" value="NAD(P)-bd_dom_sf"/>
</dbReference>
<dbReference type="PRINTS" id="PR00081">
    <property type="entry name" value="GDHRDH"/>
</dbReference>
<dbReference type="EMBL" id="UGNV01000001">
    <property type="protein sequence ID" value="STX28883.1"/>
    <property type="molecule type" value="Genomic_DNA"/>
</dbReference>
<protein>
    <submittedName>
        <fullName evidence="4">Retinol dehydrogenase</fullName>
        <ecNumber evidence="4">1.1.1.-</ecNumber>
        <ecNumber evidence="4">1.1.1.100</ecNumber>
    </submittedName>
</protein>
<accession>A0A378I1L2</accession>
<dbReference type="InterPro" id="IPR002347">
    <property type="entry name" value="SDR_fam"/>
</dbReference>